<dbReference type="AlphaFoldDB" id="A0A4Z0PXP1"/>
<evidence type="ECO:0000313" key="1">
    <source>
        <dbReference type="EMBL" id="TGE22064.1"/>
    </source>
</evidence>
<dbReference type="OrthoDB" id="370799at2"/>
<proteinExistence type="predicted"/>
<dbReference type="RefSeq" id="WP_135464587.1">
    <property type="nucleotide sequence ID" value="NZ_SRLC01000002.1"/>
</dbReference>
<evidence type="ECO:0008006" key="3">
    <source>
        <dbReference type="Google" id="ProtNLM"/>
    </source>
</evidence>
<gene>
    <name evidence="1" type="ORF">E5K00_17585</name>
</gene>
<accession>A0A4Z0PXP1</accession>
<protein>
    <recommendedName>
        <fullName evidence="3">Tetratricopeptide repeat protein</fullName>
    </recommendedName>
</protein>
<evidence type="ECO:0000313" key="2">
    <source>
        <dbReference type="Proteomes" id="UP000297549"/>
    </source>
</evidence>
<dbReference type="EMBL" id="SRLC01000002">
    <property type="protein sequence ID" value="TGE22064.1"/>
    <property type="molecule type" value="Genomic_DNA"/>
</dbReference>
<comment type="caution">
    <text evidence="1">The sequence shown here is derived from an EMBL/GenBank/DDBJ whole genome shotgun (WGS) entry which is preliminary data.</text>
</comment>
<keyword evidence="2" id="KW-1185">Reference proteome</keyword>
<reference evidence="1 2" key="1">
    <citation type="submission" date="2019-04" db="EMBL/GenBank/DDBJ databases">
        <authorList>
            <person name="Feng G."/>
            <person name="Zhang J."/>
            <person name="Zhu H."/>
        </authorList>
    </citation>
    <scope>NUCLEOTIDE SEQUENCE [LARGE SCALE GENOMIC DNA]</scope>
    <source>
        <strain evidence="1 2">JCM 31653</strain>
    </source>
</reference>
<name>A0A4Z0PXP1_9BACT</name>
<organism evidence="1 2">
    <name type="scientific">Hymenobacter aquaticus</name>
    <dbReference type="NCBI Taxonomy" id="1867101"/>
    <lineage>
        <taxon>Bacteria</taxon>
        <taxon>Pseudomonadati</taxon>
        <taxon>Bacteroidota</taxon>
        <taxon>Cytophagia</taxon>
        <taxon>Cytophagales</taxon>
        <taxon>Hymenobacteraceae</taxon>
        <taxon>Hymenobacter</taxon>
    </lineage>
</organism>
<sequence>MTYETFVASLGAAEPPTGISLVLQGLWYAGRQQWEQAHTLAQVTDRDQRHNWLHAYLHRQEGDAANAAYWYRRAGRSAFAGSLADEWEQLVRAQPEIRR</sequence>
<dbReference type="Proteomes" id="UP000297549">
    <property type="component" value="Unassembled WGS sequence"/>
</dbReference>